<dbReference type="AlphaFoldDB" id="A0A327Y5K2"/>
<organism evidence="2 3">
    <name type="scientific">Salipiger aestuarii</name>
    <dbReference type="NCBI Taxonomy" id="568098"/>
    <lineage>
        <taxon>Bacteria</taxon>
        <taxon>Pseudomonadati</taxon>
        <taxon>Pseudomonadota</taxon>
        <taxon>Alphaproteobacteria</taxon>
        <taxon>Rhodobacterales</taxon>
        <taxon>Roseobacteraceae</taxon>
        <taxon>Salipiger</taxon>
    </lineage>
</organism>
<reference evidence="2 3" key="1">
    <citation type="submission" date="2018-06" db="EMBL/GenBank/DDBJ databases">
        <title>Genomic Encyclopedia of Archaeal and Bacterial Type Strains, Phase II (KMG-II): from individual species to whole genera.</title>
        <authorList>
            <person name="Goeker M."/>
        </authorList>
    </citation>
    <scope>NUCLEOTIDE SEQUENCE [LARGE SCALE GENOMIC DNA]</scope>
    <source>
        <strain evidence="2 3">DSM 22011</strain>
    </source>
</reference>
<accession>A0A327Y5K2</accession>
<comment type="caution">
    <text evidence="2">The sequence shown here is derived from an EMBL/GenBank/DDBJ whole genome shotgun (WGS) entry which is preliminary data.</text>
</comment>
<dbReference type="Proteomes" id="UP000249165">
    <property type="component" value="Unassembled WGS sequence"/>
</dbReference>
<keyword evidence="3" id="KW-1185">Reference proteome</keyword>
<gene>
    <name evidence="2" type="ORF">ATI53_102452</name>
</gene>
<evidence type="ECO:0000313" key="3">
    <source>
        <dbReference type="Proteomes" id="UP000249165"/>
    </source>
</evidence>
<feature type="region of interest" description="Disordered" evidence="1">
    <location>
        <begin position="157"/>
        <end position="212"/>
    </location>
</feature>
<sequence>MRPTRPTPRRRRGGDVLCRRDGKLAIPTGWQASQPRRFSRQRRASHDRRNLLKRDPLHGENAGFAFHIRNRVKGPLTMPPEITLGQAGAGGRAGPAHAMQTVTLRRFDRRDCRHPPREAHVGAETVLSLRLTGDIATGALAYSRGFSWSGPCSAGPGPWTPGSSARIRPWVTGPRPTTHARRPSQSADPLSEITAGPVGLKTNRAASRRDENMRFRPARHAGPCPVRDIRREAGHRPTVTKASRM</sequence>
<evidence type="ECO:0000313" key="2">
    <source>
        <dbReference type="EMBL" id="RAK15296.1"/>
    </source>
</evidence>
<evidence type="ECO:0000256" key="1">
    <source>
        <dbReference type="SAM" id="MobiDB-lite"/>
    </source>
</evidence>
<dbReference type="EMBL" id="QLMG01000024">
    <property type="protein sequence ID" value="RAK15296.1"/>
    <property type="molecule type" value="Genomic_DNA"/>
</dbReference>
<protein>
    <submittedName>
        <fullName evidence="2">Uncharacterized protein</fullName>
    </submittedName>
</protein>
<proteinExistence type="predicted"/>
<name>A0A327Y5K2_9RHOB</name>